<comment type="cofactor">
    <cofactor evidence="4">
        <name>Zn(2+)</name>
        <dbReference type="ChEBI" id="CHEBI:29105"/>
    </cofactor>
</comment>
<evidence type="ECO:0000313" key="15">
    <source>
        <dbReference type="EMBL" id="AUD01708.1"/>
    </source>
</evidence>
<comment type="cofactor">
    <cofactor evidence="5">
        <name>Fe(2+)</name>
        <dbReference type="ChEBI" id="CHEBI:29033"/>
    </cofactor>
</comment>
<evidence type="ECO:0000256" key="3">
    <source>
        <dbReference type="ARBA" id="ARBA00001941"/>
    </source>
</evidence>
<feature type="active site" description="Proton acceptor" evidence="10 12">
    <location>
        <position position="36"/>
    </location>
</feature>
<feature type="binding site" evidence="10 13">
    <location>
        <position position="67"/>
    </location>
    <ligand>
        <name>a divalent metal cation</name>
        <dbReference type="ChEBI" id="CHEBI:60240"/>
    </ligand>
</feature>
<accession>A0A2K8YVX5</accession>
<feature type="binding site" evidence="10 14">
    <location>
        <begin position="143"/>
        <end position="146"/>
    </location>
    <ligand>
        <name>substrate</name>
    </ligand>
</feature>
<keyword evidence="8 10" id="KW-0479">Metal-binding</keyword>
<gene>
    <name evidence="10" type="primary">rpe</name>
    <name evidence="15" type="ORF">CWM47_07665</name>
</gene>
<protein>
    <recommendedName>
        <fullName evidence="7 10">Ribulose-phosphate 3-epimerase</fullName>
        <ecNumber evidence="7 10">5.1.3.1</ecNumber>
    </recommendedName>
</protein>
<comment type="cofactor">
    <cofactor evidence="10 13">
        <name>a divalent metal cation</name>
        <dbReference type="ChEBI" id="CHEBI:60240"/>
    </cofactor>
    <text evidence="10 13">Binds 1 divalent metal cation per subunit.</text>
</comment>
<evidence type="ECO:0000256" key="14">
    <source>
        <dbReference type="PIRSR" id="PIRSR001461-3"/>
    </source>
</evidence>
<evidence type="ECO:0000256" key="11">
    <source>
        <dbReference type="PIRNR" id="PIRNR001461"/>
    </source>
</evidence>
<dbReference type="EC" id="5.1.3.1" evidence="7 10"/>
<feature type="binding site" evidence="10">
    <location>
        <begin position="176"/>
        <end position="178"/>
    </location>
    <ligand>
        <name>substrate</name>
    </ligand>
</feature>
<dbReference type="GO" id="GO:0019323">
    <property type="term" value="P:pentose catabolic process"/>
    <property type="evidence" value="ECO:0007669"/>
    <property type="project" value="UniProtKB-UniRule"/>
</dbReference>
<comment type="catalytic activity">
    <reaction evidence="1 10 11">
        <text>D-ribulose 5-phosphate = D-xylulose 5-phosphate</text>
        <dbReference type="Rhea" id="RHEA:13677"/>
        <dbReference type="ChEBI" id="CHEBI:57737"/>
        <dbReference type="ChEBI" id="CHEBI:58121"/>
        <dbReference type="EC" id="5.1.3.1"/>
    </reaction>
</comment>
<dbReference type="NCBIfam" id="TIGR01163">
    <property type="entry name" value="rpe"/>
    <property type="match status" value="1"/>
</dbReference>
<evidence type="ECO:0000256" key="2">
    <source>
        <dbReference type="ARBA" id="ARBA00001936"/>
    </source>
</evidence>
<evidence type="ECO:0000256" key="6">
    <source>
        <dbReference type="ARBA" id="ARBA00009541"/>
    </source>
</evidence>
<feature type="binding site" evidence="10 13">
    <location>
        <position position="176"/>
    </location>
    <ligand>
        <name>a divalent metal cation</name>
        <dbReference type="ChEBI" id="CHEBI:60240"/>
    </ligand>
</feature>
<feature type="binding site" evidence="10 13">
    <location>
        <position position="34"/>
    </location>
    <ligand>
        <name>a divalent metal cation</name>
        <dbReference type="ChEBI" id="CHEBI:60240"/>
    </ligand>
</feature>
<keyword evidence="13" id="KW-0464">Manganese</keyword>
<dbReference type="GO" id="GO:0006098">
    <property type="term" value="P:pentose-phosphate shunt"/>
    <property type="evidence" value="ECO:0007669"/>
    <property type="project" value="UniProtKB-UniRule"/>
</dbReference>
<dbReference type="OrthoDB" id="1645589at2"/>
<dbReference type="InterPro" id="IPR000056">
    <property type="entry name" value="Ribul_P_3_epim-like"/>
</dbReference>
<comment type="function">
    <text evidence="10">Catalyzes the reversible epimerization of D-ribulose 5-phosphate to D-xylulose 5-phosphate.</text>
</comment>
<keyword evidence="13" id="KW-0862">Zinc</keyword>
<dbReference type="SUPFAM" id="SSF51366">
    <property type="entry name" value="Ribulose-phoshate binding barrel"/>
    <property type="match status" value="1"/>
</dbReference>
<dbReference type="NCBIfam" id="NF004076">
    <property type="entry name" value="PRK05581.1-4"/>
    <property type="match status" value="1"/>
</dbReference>
<dbReference type="FunFam" id="3.20.20.70:FF:000004">
    <property type="entry name" value="Ribulose-phosphate 3-epimerase"/>
    <property type="match status" value="1"/>
</dbReference>
<evidence type="ECO:0000256" key="9">
    <source>
        <dbReference type="ARBA" id="ARBA00023235"/>
    </source>
</evidence>
<evidence type="ECO:0000256" key="8">
    <source>
        <dbReference type="ARBA" id="ARBA00022723"/>
    </source>
</evidence>
<evidence type="ECO:0000256" key="10">
    <source>
        <dbReference type="HAMAP-Rule" id="MF_02227"/>
    </source>
</evidence>
<comment type="caution">
    <text evidence="10">Lacks conserved residue(s) required for the propagation of feature annotation.</text>
</comment>
<comment type="pathway">
    <text evidence="10">Carbohydrate degradation.</text>
</comment>
<feature type="binding site" evidence="10 13">
    <location>
        <position position="36"/>
    </location>
    <ligand>
        <name>a divalent metal cation</name>
        <dbReference type="ChEBI" id="CHEBI:60240"/>
    </ligand>
</feature>
<keyword evidence="13" id="KW-0170">Cobalt</keyword>
<dbReference type="EMBL" id="CP025096">
    <property type="protein sequence ID" value="AUD01708.1"/>
    <property type="molecule type" value="Genomic_DNA"/>
</dbReference>
<dbReference type="InterPro" id="IPR011060">
    <property type="entry name" value="RibuloseP-bd_barrel"/>
</dbReference>
<feature type="binding site" evidence="14">
    <location>
        <position position="178"/>
    </location>
    <ligand>
        <name>substrate</name>
    </ligand>
</feature>
<keyword evidence="9 10" id="KW-0413">Isomerase</keyword>
<feature type="binding site" evidence="10 14">
    <location>
        <position position="67"/>
    </location>
    <ligand>
        <name>substrate</name>
    </ligand>
</feature>
<dbReference type="PIRSF" id="PIRSF001461">
    <property type="entry name" value="RPE"/>
    <property type="match status" value="1"/>
</dbReference>
<evidence type="ECO:0000256" key="4">
    <source>
        <dbReference type="ARBA" id="ARBA00001947"/>
    </source>
</evidence>
<evidence type="ECO:0000256" key="7">
    <source>
        <dbReference type="ARBA" id="ARBA00013188"/>
    </source>
</evidence>
<dbReference type="KEGG" id="spir:CWM47_07665"/>
<evidence type="ECO:0000256" key="13">
    <source>
        <dbReference type="PIRSR" id="PIRSR001461-2"/>
    </source>
</evidence>
<keyword evidence="16" id="KW-1185">Reference proteome</keyword>
<evidence type="ECO:0000256" key="5">
    <source>
        <dbReference type="ARBA" id="ARBA00001954"/>
    </source>
</evidence>
<proteinExistence type="inferred from homology"/>
<dbReference type="RefSeq" id="WP_100987429.1">
    <property type="nucleotide sequence ID" value="NZ_CP025096.1"/>
</dbReference>
<dbReference type="GO" id="GO:0046872">
    <property type="term" value="F:metal ion binding"/>
    <property type="evidence" value="ECO:0007669"/>
    <property type="project" value="UniProtKB-UniRule"/>
</dbReference>
<dbReference type="PROSITE" id="PS01086">
    <property type="entry name" value="RIBUL_P_3_EPIMER_2"/>
    <property type="match status" value="1"/>
</dbReference>
<evidence type="ECO:0000313" key="16">
    <source>
        <dbReference type="Proteomes" id="UP000232883"/>
    </source>
</evidence>
<feature type="binding site" evidence="10 14">
    <location>
        <position position="9"/>
    </location>
    <ligand>
        <name>substrate</name>
    </ligand>
</feature>
<dbReference type="PROSITE" id="PS01085">
    <property type="entry name" value="RIBUL_P_3_EPIMER_1"/>
    <property type="match status" value="1"/>
</dbReference>
<dbReference type="GO" id="GO:0005737">
    <property type="term" value="C:cytoplasm"/>
    <property type="evidence" value="ECO:0007669"/>
    <property type="project" value="UniProtKB-ARBA"/>
</dbReference>
<comment type="similarity">
    <text evidence="6 10 11">Belongs to the ribulose-phosphate 3-epimerase family.</text>
</comment>
<dbReference type="CDD" id="cd00429">
    <property type="entry name" value="RPE"/>
    <property type="match status" value="1"/>
</dbReference>
<sequence length="223" mass="24265">MIQPLIAPSLLAADFANIQRDLEMVNRSEADYLHFDVMDGVFVPNISFGFPLLKAVKQYCQKPIDVHLMITDPDRYLDEFAKGGADTIHVHYETCPHLHRTLTRIRELGCKAGVALNPHTPVSGLVDVLEQIDVILIMSVNPGFGGQSFIPHTLSKIADLKQLLVANQCSALIEVDGGVSLSNAHALLNVGADMLVAGNSVFGAVDPLDAIYQLKNSRQQLVA</sequence>
<dbReference type="PANTHER" id="PTHR11749">
    <property type="entry name" value="RIBULOSE-5-PHOSPHATE-3-EPIMERASE"/>
    <property type="match status" value="1"/>
</dbReference>
<comment type="cofactor">
    <cofactor evidence="3">
        <name>Co(2+)</name>
        <dbReference type="ChEBI" id="CHEBI:48828"/>
    </cofactor>
</comment>
<dbReference type="Proteomes" id="UP000232883">
    <property type="component" value="Chromosome"/>
</dbReference>
<organism evidence="15 16">
    <name type="scientific">Spirosoma pollinicola</name>
    <dbReference type="NCBI Taxonomy" id="2057025"/>
    <lineage>
        <taxon>Bacteria</taxon>
        <taxon>Pseudomonadati</taxon>
        <taxon>Bacteroidota</taxon>
        <taxon>Cytophagia</taxon>
        <taxon>Cytophagales</taxon>
        <taxon>Cytophagaceae</taxon>
        <taxon>Spirosoma</taxon>
    </lineage>
</organism>
<name>A0A2K8YVX5_9BACT</name>
<dbReference type="InterPro" id="IPR013785">
    <property type="entry name" value="Aldolase_TIM"/>
</dbReference>
<dbReference type="GO" id="GO:0004750">
    <property type="term" value="F:D-ribulose-phosphate 3-epimerase activity"/>
    <property type="evidence" value="ECO:0007669"/>
    <property type="project" value="UniProtKB-UniRule"/>
</dbReference>
<dbReference type="Pfam" id="PF00834">
    <property type="entry name" value="Ribul_P_3_epim"/>
    <property type="match status" value="1"/>
</dbReference>
<keyword evidence="10 11" id="KW-0119">Carbohydrate metabolism</keyword>
<reference evidence="15 16" key="1">
    <citation type="submission" date="2017-11" db="EMBL/GenBank/DDBJ databases">
        <title>Taxonomic description and genome sequences of Spirosoma HA7 sp. nov., isolated from pollen microhabitat of Corylus avellana.</title>
        <authorList>
            <person name="Ambika Manirajan B."/>
            <person name="Suarez C."/>
            <person name="Ratering S."/>
            <person name="Geissler-Plaum R."/>
            <person name="Cardinale M."/>
            <person name="Sylvia S."/>
        </authorList>
    </citation>
    <scope>NUCLEOTIDE SEQUENCE [LARGE SCALE GENOMIC DNA]</scope>
    <source>
        <strain evidence="15 16">HA7</strain>
    </source>
</reference>
<comment type="cofactor">
    <cofactor evidence="2">
        <name>Mn(2+)</name>
        <dbReference type="ChEBI" id="CHEBI:29035"/>
    </cofactor>
</comment>
<dbReference type="HAMAP" id="MF_02227">
    <property type="entry name" value="RPE"/>
    <property type="match status" value="1"/>
</dbReference>
<feature type="active site" description="Proton donor" evidence="10 12">
    <location>
        <position position="176"/>
    </location>
</feature>
<dbReference type="InterPro" id="IPR026019">
    <property type="entry name" value="Ribul_P_3_epim"/>
</dbReference>
<evidence type="ECO:0000256" key="1">
    <source>
        <dbReference type="ARBA" id="ARBA00001782"/>
    </source>
</evidence>
<dbReference type="Gene3D" id="3.20.20.70">
    <property type="entry name" value="Aldolase class I"/>
    <property type="match status" value="1"/>
</dbReference>
<dbReference type="AlphaFoldDB" id="A0A2K8YVX5"/>
<evidence type="ECO:0000256" key="12">
    <source>
        <dbReference type="PIRSR" id="PIRSR001461-1"/>
    </source>
</evidence>